<feature type="domain" description="HAMP" evidence="14">
    <location>
        <begin position="63"/>
        <end position="115"/>
    </location>
</feature>
<feature type="domain" description="Histidine kinase" evidence="12">
    <location>
        <begin position="162"/>
        <end position="379"/>
    </location>
</feature>
<dbReference type="PROSITE" id="PS50110">
    <property type="entry name" value="RESPONSE_REGULATORY"/>
    <property type="match status" value="2"/>
</dbReference>
<dbReference type="STRING" id="489703.SAMN04488038_108121"/>
<feature type="transmembrane region" description="Helical" evidence="11">
    <location>
        <begin position="14"/>
        <end position="35"/>
    </location>
</feature>
<dbReference type="InterPro" id="IPR036890">
    <property type="entry name" value="HATPase_C_sf"/>
</dbReference>
<dbReference type="Pfam" id="PF00072">
    <property type="entry name" value="Response_reg"/>
    <property type="match status" value="1"/>
</dbReference>
<gene>
    <name evidence="16" type="ORF">SAMN04488038_108121</name>
</gene>
<dbReference type="InterPro" id="IPR036097">
    <property type="entry name" value="HisK_dim/P_sf"/>
</dbReference>
<dbReference type="EC" id="2.7.13.3" evidence="3"/>
<feature type="domain" description="HPt" evidence="15">
    <location>
        <begin position="656"/>
        <end position="753"/>
    </location>
</feature>
<dbReference type="InterPro" id="IPR004358">
    <property type="entry name" value="Sig_transdc_His_kin-like_C"/>
</dbReference>
<sequence>MEADQRYSRSLPQIWPILVLFGISTALWLVAVIQMLSLAPLVRYALVALLNLLVVALVLIYRRSLRRSLLVLGSTLHRLASGRTEVRAPAELTGLYGMMSSDINRIAQQLGELNSRFEDAVQQTTLRLRRERDELLAQNQQLRVGAGEAQEEARQQSERLSSMSHELRTPLTGILGYADLLRRTKLDAEQLQHLDTLDKSARALLTMINDLLDWSRIEAGRLKLDELRFDLYDTVESTVALLAPLAYEKNLELVRIIYHDVPRELRGDAQRLRQILTNLLSNAIKFTEHGEVVLRVMGEREEPGRHWLRFAVADTGVGIAPDQQARLFQPFRQVGRAHGGSGLGLSISRKLAELMGGEINLESTPGSGSTFSALLPFKLNAADESAVHEDRPLGEHRVWLYEPHHAARLAWLHWLEFWGLSVQSFGSLEPLSEALLNIAAERRPAVVVLGLPAADVDKPELARLLRNCREHGPPALMLVNSVSPPLLEQLRQLGAAICHPKSVTRQRLYNDLAGLLNPQTQALPPLSGKQALVADNNLVNRRYLVRLCAELGLKTSEAKDGREAFERWLTVRPDIVLLDAKMPELDGAGCARAIRAAEKGESRCRILAVSAHLEPDERRDFLAAGADEVLIKPFDEAQLLAALEPALRRESHSAAKLAQDPELLSLLTEELPAQLADLEREISGERLQQARDAAHTLRGTAAFYHLAQLKQTTAAMESWLKNQDVLTNGPVVRQKLDSVRRAVDETLTAMRGEGQRQRAKP</sequence>
<evidence type="ECO:0000256" key="10">
    <source>
        <dbReference type="SAM" id="MobiDB-lite"/>
    </source>
</evidence>
<dbReference type="Gene3D" id="3.40.50.2300">
    <property type="match status" value="1"/>
</dbReference>
<feature type="domain" description="Response regulatory" evidence="13">
    <location>
        <begin position="530"/>
        <end position="647"/>
    </location>
</feature>
<keyword evidence="11" id="KW-0472">Membrane</keyword>
<evidence type="ECO:0000256" key="6">
    <source>
        <dbReference type="ARBA" id="ARBA00022777"/>
    </source>
</evidence>
<proteinExistence type="predicted"/>
<evidence type="ECO:0000256" key="2">
    <source>
        <dbReference type="ARBA" id="ARBA00004370"/>
    </source>
</evidence>
<keyword evidence="11" id="KW-0812">Transmembrane</keyword>
<keyword evidence="7" id="KW-0902">Two-component regulatory system</keyword>
<dbReference type="CDD" id="cd00082">
    <property type="entry name" value="HisKA"/>
    <property type="match status" value="1"/>
</dbReference>
<dbReference type="EMBL" id="FOFS01000008">
    <property type="protein sequence ID" value="SEQ60154.1"/>
    <property type="molecule type" value="Genomic_DNA"/>
</dbReference>
<dbReference type="FunFam" id="3.30.565.10:FF:000010">
    <property type="entry name" value="Sensor histidine kinase RcsC"/>
    <property type="match status" value="1"/>
</dbReference>
<dbReference type="PANTHER" id="PTHR45339:SF3">
    <property type="entry name" value="HISTIDINE KINASE"/>
    <property type="match status" value="1"/>
</dbReference>
<feature type="modified residue" description="Phosphohistidine" evidence="8">
    <location>
        <position position="695"/>
    </location>
</feature>
<evidence type="ECO:0000256" key="3">
    <source>
        <dbReference type="ARBA" id="ARBA00012438"/>
    </source>
</evidence>
<dbReference type="InterPro" id="IPR001789">
    <property type="entry name" value="Sig_transdc_resp-reg_receiver"/>
</dbReference>
<evidence type="ECO:0000256" key="11">
    <source>
        <dbReference type="SAM" id="Phobius"/>
    </source>
</evidence>
<dbReference type="InterPro" id="IPR008207">
    <property type="entry name" value="Sig_transdc_His_kin_Hpt_dom"/>
</dbReference>
<dbReference type="InterPro" id="IPR005467">
    <property type="entry name" value="His_kinase_dom"/>
</dbReference>
<keyword evidence="5" id="KW-0808">Transferase</keyword>
<reference evidence="16 17" key="1">
    <citation type="submission" date="2016-10" db="EMBL/GenBank/DDBJ databases">
        <authorList>
            <person name="de Groot N.N."/>
        </authorList>
    </citation>
    <scope>NUCLEOTIDE SEQUENCE [LARGE SCALE GENOMIC DNA]</scope>
    <source>
        <strain evidence="16 17">DSM 25927</strain>
    </source>
</reference>
<dbReference type="SUPFAM" id="SSF55874">
    <property type="entry name" value="ATPase domain of HSP90 chaperone/DNA topoisomerase II/histidine kinase"/>
    <property type="match status" value="1"/>
</dbReference>
<evidence type="ECO:0000256" key="5">
    <source>
        <dbReference type="ARBA" id="ARBA00022679"/>
    </source>
</evidence>
<dbReference type="CDD" id="cd17546">
    <property type="entry name" value="REC_hyHK_CKI1_RcsC-like"/>
    <property type="match status" value="1"/>
</dbReference>
<dbReference type="InterPro" id="IPR011006">
    <property type="entry name" value="CheY-like_superfamily"/>
</dbReference>
<evidence type="ECO:0000256" key="7">
    <source>
        <dbReference type="ARBA" id="ARBA00023012"/>
    </source>
</evidence>
<evidence type="ECO:0000313" key="16">
    <source>
        <dbReference type="EMBL" id="SEQ60154.1"/>
    </source>
</evidence>
<dbReference type="InterPro" id="IPR036641">
    <property type="entry name" value="HPT_dom_sf"/>
</dbReference>
<dbReference type="PROSITE" id="PS50109">
    <property type="entry name" value="HIS_KIN"/>
    <property type="match status" value="1"/>
</dbReference>
<feature type="modified residue" description="4-aspartylphosphate" evidence="9">
    <location>
        <position position="579"/>
    </location>
</feature>
<dbReference type="Gene3D" id="1.20.120.160">
    <property type="entry name" value="HPT domain"/>
    <property type="match status" value="1"/>
</dbReference>
<dbReference type="OrthoDB" id="6187449at2"/>
<dbReference type="InterPro" id="IPR003660">
    <property type="entry name" value="HAMP_dom"/>
</dbReference>
<dbReference type="Gene3D" id="3.30.565.10">
    <property type="entry name" value="Histidine kinase-like ATPase, C-terminal domain"/>
    <property type="match status" value="1"/>
</dbReference>
<evidence type="ECO:0000256" key="9">
    <source>
        <dbReference type="PROSITE-ProRule" id="PRU00169"/>
    </source>
</evidence>
<organism evidence="16 17">
    <name type="scientific">Solimonas aquatica</name>
    <dbReference type="NCBI Taxonomy" id="489703"/>
    <lineage>
        <taxon>Bacteria</taxon>
        <taxon>Pseudomonadati</taxon>
        <taxon>Pseudomonadota</taxon>
        <taxon>Gammaproteobacteria</taxon>
        <taxon>Nevskiales</taxon>
        <taxon>Nevskiaceae</taxon>
        <taxon>Solimonas</taxon>
    </lineage>
</organism>
<dbReference type="Gene3D" id="1.10.287.130">
    <property type="match status" value="1"/>
</dbReference>
<dbReference type="SUPFAM" id="SSF47384">
    <property type="entry name" value="Homodimeric domain of signal transducing histidine kinase"/>
    <property type="match status" value="1"/>
</dbReference>
<dbReference type="AlphaFoldDB" id="A0A1H9HCX7"/>
<dbReference type="PROSITE" id="PS50885">
    <property type="entry name" value="HAMP"/>
    <property type="match status" value="1"/>
</dbReference>
<dbReference type="InterPro" id="IPR003661">
    <property type="entry name" value="HisK_dim/P_dom"/>
</dbReference>
<accession>A0A1H9HCX7</accession>
<comment type="subcellular location">
    <subcellularLocation>
        <location evidence="2">Membrane</location>
    </subcellularLocation>
</comment>
<keyword evidence="17" id="KW-1185">Reference proteome</keyword>
<dbReference type="PANTHER" id="PTHR45339">
    <property type="entry name" value="HYBRID SIGNAL TRANSDUCTION HISTIDINE KINASE J"/>
    <property type="match status" value="1"/>
</dbReference>
<feature type="region of interest" description="Disordered" evidence="10">
    <location>
        <begin position="143"/>
        <end position="162"/>
    </location>
</feature>
<dbReference type="Proteomes" id="UP000199233">
    <property type="component" value="Unassembled WGS sequence"/>
</dbReference>
<dbReference type="RefSeq" id="WP_093285994.1">
    <property type="nucleotide sequence ID" value="NZ_FOFS01000008.1"/>
</dbReference>
<evidence type="ECO:0000259" key="13">
    <source>
        <dbReference type="PROSITE" id="PS50110"/>
    </source>
</evidence>
<protein>
    <recommendedName>
        <fullName evidence="3">histidine kinase</fullName>
        <ecNumber evidence="3">2.7.13.3</ecNumber>
    </recommendedName>
</protein>
<dbReference type="Pfam" id="PF01627">
    <property type="entry name" value="Hpt"/>
    <property type="match status" value="1"/>
</dbReference>
<evidence type="ECO:0000259" key="12">
    <source>
        <dbReference type="PROSITE" id="PS50109"/>
    </source>
</evidence>
<dbReference type="GO" id="GO:0005524">
    <property type="term" value="F:ATP binding"/>
    <property type="evidence" value="ECO:0007669"/>
    <property type="project" value="UniProtKB-KW"/>
</dbReference>
<dbReference type="SMART" id="SM00388">
    <property type="entry name" value="HisKA"/>
    <property type="match status" value="1"/>
</dbReference>
<dbReference type="Pfam" id="PF00512">
    <property type="entry name" value="HisKA"/>
    <property type="match status" value="1"/>
</dbReference>
<dbReference type="SUPFAM" id="SSF47226">
    <property type="entry name" value="Histidine-containing phosphotransfer domain, HPT domain"/>
    <property type="match status" value="1"/>
</dbReference>
<feature type="transmembrane region" description="Helical" evidence="11">
    <location>
        <begin position="41"/>
        <end position="61"/>
    </location>
</feature>
<dbReference type="InterPro" id="IPR003594">
    <property type="entry name" value="HATPase_dom"/>
</dbReference>
<name>A0A1H9HCX7_9GAMM</name>
<evidence type="ECO:0000256" key="1">
    <source>
        <dbReference type="ARBA" id="ARBA00000085"/>
    </source>
</evidence>
<dbReference type="GO" id="GO:0005886">
    <property type="term" value="C:plasma membrane"/>
    <property type="evidence" value="ECO:0007669"/>
    <property type="project" value="UniProtKB-SubCell"/>
</dbReference>
<dbReference type="GO" id="GO:0000155">
    <property type="term" value="F:phosphorelay sensor kinase activity"/>
    <property type="evidence" value="ECO:0007669"/>
    <property type="project" value="InterPro"/>
</dbReference>
<dbReference type="Pfam" id="PF02518">
    <property type="entry name" value="HATPase_c"/>
    <property type="match status" value="1"/>
</dbReference>
<evidence type="ECO:0000259" key="15">
    <source>
        <dbReference type="PROSITE" id="PS50894"/>
    </source>
</evidence>
<dbReference type="SMART" id="SM00387">
    <property type="entry name" value="HATPase_c"/>
    <property type="match status" value="1"/>
</dbReference>
<feature type="domain" description="Response regulatory" evidence="13">
    <location>
        <begin position="397"/>
        <end position="516"/>
    </location>
</feature>
<dbReference type="SMART" id="SM00073">
    <property type="entry name" value="HPT"/>
    <property type="match status" value="1"/>
</dbReference>
<evidence type="ECO:0000259" key="14">
    <source>
        <dbReference type="PROSITE" id="PS50885"/>
    </source>
</evidence>
<dbReference type="PROSITE" id="PS50894">
    <property type="entry name" value="HPT"/>
    <property type="match status" value="1"/>
</dbReference>
<evidence type="ECO:0000256" key="8">
    <source>
        <dbReference type="PROSITE-ProRule" id="PRU00110"/>
    </source>
</evidence>
<evidence type="ECO:0000256" key="4">
    <source>
        <dbReference type="ARBA" id="ARBA00022553"/>
    </source>
</evidence>
<evidence type="ECO:0000313" key="17">
    <source>
        <dbReference type="Proteomes" id="UP000199233"/>
    </source>
</evidence>
<dbReference type="CDD" id="cd16922">
    <property type="entry name" value="HATPase_EvgS-ArcB-TorS-like"/>
    <property type="match status" value="1"/>
</dbReference>
<dbReference type="SMART" id="SM00448">
    <property type="entry name" value="REC"/>
    <property type="match status" value="2"/>
</dbReference>
<keyword evidence="11" id="KW-1133">Transmembrane helix</keyword>
<comment type="caution">
    <text evidence="9">Lacks conserved residue(s) required for the propagation of feature annotation.</text>
</comment>
<keyword evidence="6 16" id="KW-0418">Kinase</keyword>
<dbReference type="PRINTS" id="PR00344">
    <property type="entry name" value="BCTRLSENSOR"/>
</dbReference>
<dbReference type="SUPFAM" id="SSF52172">
    <property type="entry name" value="CheY-like"/>
    <property type="match status" value="2"/>
</dbReference>
<comment type="catalytic activity">
    <reaction evidence="1">
        <text>ATP + protein L-histidine = ADP + protein N-phospho-L-histidine.</text>
        <dbReference type="EC" id="2.7.13.3"/>
    </reaction>
</comment>
<keyword evidence="4 9" id="KW-0597">Phosphoprotein</keyword>